<dbReference type="Pfam" id="PF03732">
    <property type="entry name" value="Retrotrans_gag"/>
    <property type="match status" value="1"/>
</dbReference>
<dbReference type="GO" id="GO:0003676">
    <property type="term" value="F:nucleic acid binding"/>
    <property type="evidence" value="ECO:0007669"/>
    <property type="project" value="InterPro"/>
</dbReference>
<dbReference type="InterPro" id="IPR001878">
    <property type="entry name" value="Znf_CCHC"/>
</dbReference>
<organism evidence="4 6">
    <name type="scientific">Cucumis melo var. makuwa</name>
    <name type="common">Oriental melon</name>
    <dbReference type="NCBI Taxonomy" id="1194695"/>
    <lineage>
        <taxon>Eukaryota</taxon>
        <taxon>Viridiplantae</taxon>
        <taxon>Streptophyta</taxon>
        <taxon>Embryophyta</taxon>
        <taxon>Tracheophyta</taxon>
        <taxon>Spermatophyta</taxon>
        <taxon>Magnoliopsida</taxon>
        <taxon>eudicotyledons</taxon>
        <taxon>Gunneridae</taxon>
        <taxon>Pentapetalae</taxon>
        <taxon>rosids</taxon>
        <taxon>fabids</taxon>
        <taxon>Cucurbitales</taxon>
        <taxon>Cucurbitaceae</taxon>
        <taxon>Benincaseae</taxon>
        <taxon>Cucumis</taxon>
    </lineage>
</organism>
<keyword evidence="1" id="KW-0862">Zinc</keyword>
<dbReference type="Proteomes" id="UP000321947">
    <property type="component" value="Unassembled WGS sequence"/>
</dbReference>
<evidence type="ECO:0000256" key="1">
    <source>
        <dbReference type="PROSITE-ProRule" id="PRU00047"/>
    </source>
</evidence>
<dbReference type="SMART" id="SM00343">
    <property type="entry name" value="ZnF_C2HC"/>
    <property type="match status" value="1"/>
</dbReference>
<reference evidence="6 7" key="1">
    <citation type="submission" date="2019-08" db="EMBL/GenBank/DDBJ databases">
        <title>Draft genome sequences of two oriental melons (Cucumis melo L. var makuwa).</title>
        <authorList>
            <person name="Kwon S.-Y."/>
        </authorList>
    </citation>
    <scope>NUCLEOTIDE SEQUENCE [LARGE SCALE GENOMIC DNA]</scope>
    <source>
        <strain evidence="7">cv. Chang Bougi</strain>
        <strain evidence="6">cv. SW 3</strain>
        <tissue evidence="4">Leaf</tissue>
    </source>
</reference>
<evidence type="ECO:0000313" key="6">
    <source>
        <dbReference type="Proteomes" id="UP000321393"/>
    </source>
</evidence>
<gene>
    <name evidence="5" type="ORF">E5676_scaffold156G00500</name>
    <name evidence="4" type="ORF">E6C27_scaffold853G00510</name>
</gene>
<evidence type="ECO:0000256" key="2">
    <source>
        <dbReference type="SAM" id="MobiDB-lite"/>
    </source>
</evidence>
<feature type="domain" description="CCHC-type" evidence="3">
    <location>
        <begin position="145"/>
        <end position="160"/>
    </location>
</feature>
<dbReference type="EMBL" id="SSTE01021224">
    <property type="protein sequence ID" value="KAA0032713.1"/>
    <property type="molecule type" value="Genomic_DNA"/>
</dbReference>
<dbReference type="Proteomes" id="UP000321393">
    <property type="component" value="Unassembled WGS sequence"/>
</dbReference>
<name>A0A5A7SQM9_CUCMM</name>
<dbReference type="EMBL" id="SSTD01017849">
    <property type="protein sequence ID" value="TYJ98745.1"/>
    <property type="molecule type" value="Genomic_DNA"/>
</dbReference>
<dbReference type="Pfam" id="PF00098">
    <property type="entry name" value="zf-CCHC"/>
    <property type="match status" value="1"/>
</dbReference>
<dbReference type="PANTHER" id="PTHR34482:SF48">
    <property type="entry name" value="GAG PROTEASE POLYPROTEIN"/>
    <property type="match status" value="1"/>
</dbReference>
<keyword evidence="5" id="KW-0378">Hydrolase</keyword>
<keyword evidence="5" id="KW-0645">Protease</keyword>
<sequence length="176" mass="19999">MLGGDVSKITWEQFKESFYAKFFSTNVKYAKKQEFLNLEQGDMTVKQYDVEFDMLSRVAPEVVKDEDARIEKFVRDCRSRVNPGQKRKIEQQPADITLRDSSSGGTVRRHQQEVTKVGGTSRDLPTCRVCGRNHSGRCLAGKRICFKCKQEGHLANKCPQGVAATNLQRVEKATHK</sequence>
<feature type="region of interest" description="Disordered" evidence="2">
    <location>
        <begin position="98"/>
        <end position="117"/>
    </location>
</feature>
<keyword evidence="1" id="KW-0863">Zinc-finger</keyword>
<dbReference type="GO" id="GO:0006508">
    <property type="term" value="P:proteolysis"/>
    <property type="evidence" value="ECO:0007669"/>
    <property type="project" value="UniProtKB-KW"/>
</dbReference>
<comment type="caution">
    <text evidence="4">The sequence shown here is derived from an EMBL/GenBank/DDBJ whole genome shotgun (WGS) entry which is preliminary data.</text>
</comment>
<dbReference type="PANTHER" id="PTHR34482">
    <property type="entry name" value="DNA DAMAGE-INDUCIBLE PROTEIN 1-LIKE"/>
    <property type="match status" value="1"/>
</dbReference>
<dbReference type="SUPFAM" id="SSF57756">
    <property type="entry name" value="Retrovirus zinc finger-like domains"/>
    <property type="match status" value="1"/>
</dbReference>
<dbReference type="AlphaFoldDB" id="A0A5A7SQM9"/>
<evidence type="ECO:0000313" key="5">
    <source>
        <dbReference type="EMBL" id="TYJ98745.1"/>
    </source>
</evidence>
<accession>A0A5A7SQM9</accession>
<proteinExistence type="predicted"/>
<dbReference type="PROSITE" id="PS50158">
    <property type="entry name" value="ZF_CCHC"/>
    <property type="match status" value="1"/>
</dbReference>
<protein>
    <submittedName>
        <fullName evidence="4">Gag-protease polyprotein</fullName>
    </submittedName>
</protein>
<evidence type="ECO:0000313" key="7">
    <source>
        <dbReference type="Proteomes" id="UP000321947"/>
    </source>
</evidence>
<evidence type="ECO:0000259" key="3">
    <source>
        <dbReference type="PROSITE" id="PS50158"/>
    </source>
</evidence>
<dbReference type="Gene3D" id="4.10.60.10">
    <property type="entry name" value="Zinc finger, CCHC-type"/>
    <property type="match status" value="1"/>
</dbReference>
<dbReference type="GO" id="GO:0008233">
    <property type="term" value="F:peptidase activity"/>
    <property type="evidence" value="ECO:0007669"/>
    <property type="project" value="UniProtKB-KW"/>
</dbReference>
<dbReference type="OrthoDB" id="1305854at2759"/>
<dbReference type="InterPro" id="IPR036875">
    <property type="entry name" value="Znf_CCHC_sf"/>
</dbReference>
<keyword evidence="1" id="KW-0479">Metal-binding</keyword>
<evidence type="ECO:0000313" key="4">
    <source>
        <dbReference type="EMBL" id="KAA0032713.1"/>
    </source>
</evidence>
<dbReference type="InterPro" id="IPR005162">
    <property type="entry name" value="Retrotrans_gag_dom"/>
</dbReference>
<dbReference type="GO" id="GO:0008270">
    <property type="term" value="F:zinc ion binding"/>
    <property type="evidence" value="ECO:0007669"/>
    <property type="project" value="UniProtKB-KW"/>
</dbReference>